<dbReference type="HOGENOM" id="CLU_532379_0_0_1"/>
<gene>
    <name evidence="4" type="ORF">AaeL_AAEL003732</name>
</gene>
<dbReference type="PaxDb" id="7159-AAEL003732-PA"/>
<dbReference type="InterPro" id="IPR002110">
    <property type="entry name" value="Ankyrin_rpt"/>
</dbReference>
<evidence type="ECO:0000313" key="5">
    <source>
        <dbReference type="Proteomes" id="UP000682892"/>
    </source>
</evidence>
<dbReference type="SUPFAM" id="SSF48403">
    <property type="entry name" value="Ankyrin repeat"/>
    <property type="match status" value="1"/>
</dbReference>
<reference evidence="4" key="2">
    <citation type="journal article" date="2007" name="Science">
        <title>Genome sequence of Aedes aegypti, a major arbovirus vector.</title>
        <authorList>
            <person name="Nene V."/>
            <person name="Wortman J.R."/>
            <person name="Lawson D."/>
            <person name="Haas B."/>
            <person name="Kodira C."/>
            <person name="Tu Z.J."/>
            <person name="Loftus B."/>
            <person name="Xi Z."/>
            <person name="Megy K."/>
            <person name="Grabherr M."/>
            <person name="Ren Q."/>
            <person name="Zdobnov E.M."/>
            <person name="Lobo N.F."/>
            <person name="Campbell K.S."/>
            <person name="Brown S.E."/>
            <person name="Bonaldo M.F."/>
            <person name="Zhu J."/>
            <person name="Sinkins S.P."/>
            <person name="Hogenkamp D.G."/>
            <person name="Amedeo P."/>
            <person name="Arensburger P."/>
            <person name="Atkinson P.W."/>
            <person name="Bidwell S."/>
            <person name="Biedler J."/>
            <person name="Birney E."/>
            <person name="Bruggner R.V."/>
            <person name="Costas J."/>
            <person name="Coy M.R."/>
            <person name="Crabtree J."/>
            <person name="Crawford M."/>
            <person name="Debruyn B."/>
            <person name="Decaprio D."/>
            <person name="Eiglmeier K."/>
            <person name="Eisenstadt E."/>
            <person name="El-Dorry H."/>
            <person name="Gelbart W.M."/>
            <person name="Gomes S.L."/>
            <person name="Hammond M."/>
            <person name="Hannick L.I."/>
            <person name="Hogan J.R."/>
            <person name="Holmes M.H."/>
            <person name="Jaffe D."/>
            <person name="Johnston J.S."/>
            <person name="Kennedy R.C."/>
            <person name="Koo H."/>
            <person name="Kravitz S."/>
            <person name="Kriventseva E.V."/>
            <person name="Kulp D."/>
            <person name="Labutti K."/>
            <person name="Lee E."/>
            <person name="Li S."/>
            <person name="Lovin D.D."/>
            <person name="Mao C."/>
            <person name="Mauceli E."/>
            <person name="Menck C.F."/>
            <person name="Miller J.R."/>
            <person name="Montgomery P."/>
            <person name="Mori A."/>
            <person name="Nascimento A.L."/>
            <person name="Naveira H.F."/>
            <person name="Nusbaum C."/>
            <person name="O'leary S."/>
            <person name="Orvis J."/>
            <person name="Pertea M."/>
            <person name="Quesneville H."/>
            <person name="Reidenbach K.R."/>
            <person name="Rogers Y.H."/>
            <person name="Roth C.W."/>
            <person name="Schneider J.R."/>
            <person name="Schatz M."/>
            <person name="Shumway M."/>
            <person name="Stanke M."/>
            <person name="Stinson E.O."/>
            <person name="Tubio J.M."/>
            <person name="Vanzee J.P."/>
            <person name="Verjovski-Almeida S."/>
            <person name="Werner D."/>
            <person name="White O."/>
            <person name="Wyder S."/>
            <person name="Zeng Q."/>
            <person name="Zhao Q."/>
            <person name="Zhao Y."/>
            <person name="Hill C.A."/>
            <person name="Raikhel A.S."/>
            <person name="Soares M.B."/>
            <person name="Knudson D.L."/>
            <person name="Lee N.H."/>
            <person name="Galagan J."/>
            <person name="Salzberg S.L."/>
            <person name="Paulsen I.T."/>
            <person name="Dimopoulos G."/>
            <person name="Collins F.H."/>
            <person name="Birren B."/>
            <person name="Fraser-Liggett C.M."/>
            <person name="Severson D.W."/>
        </authorList>
    </citation>
    <scope>NUCLEOTIDE SEQUENCE [LARGE SCALE GENOMIC DNA]</scope>
    <source>
        <strain evidence="4">Liverpool</strain>
    </source>
</reference>
<dbReference type="eggNOG" id="KOG0504">
    <property type="taxonomic scope" value="Eukaryota"/>
</dbReference>
<keyword evidence="1" id="KW-0677">Repeat</keyword>
<protein>
    <submittedName>
        <fullName evidence="4">AAEL003732-PA</fullName>
    </submittedName>
</protein>
<dbReference type="EMBL" id="CH477280">
    <property type="protein sequence ID" value="EAT44971.1"/>
    <property type="molecule type" value="Genomic_DNA"/>
</dbReference>
<dbReference type="SMART" id="SM00248">
    <property type="entry name" value="ANK"/>
    <property type="match status" value="5"/>
</dbReference>
<reference evidence="4" key="3">
    <citation type="submission" date="2012-09" db="EMBL/GenBank/DDBJ databases">
        <authorList>
            <consortium name="VectorBase"/>
        </authorList>
    </citation>
    <scope>NUCLEOTIDE SEQUENCE</scope>
    <source>
        <strain evidence="4">Liverpool</strain>
    </source>
</reference>
<dbReference type="Pfam" id="PF12796">
    <property type="entry name" value="Ank_2"/>
    <property type="match status" value="1"/>
</dbReference>
<keyword evidence="2 3" id="KW-0040">ANK repeat</keyword>
<evidence type="ECO:0000256" key="1">
    <source>
        <dbReference type="ARBA" id="ARBA00022737"/>
    </source>
</evidence>
<dbReference type="PROSITE" id="PS50088">
    <property type="entry name" value="ANK_REPEAT"/>
    <property type="match status" value="1"/>
</dbReference>
<dbReference type="Proteomes" id="UP000682892">
    <property type="component" value="Chromosome 2"/>
</dbReference>
<dbReference type="PhylomeDB" id="Q17EM2"/>
<proteinExistence type="predicted"/>
<dbReference type="STRING" id="7159.Q17EM2"/>
<reference evidence="4" key="1">
    <citation type="submission" date="2005-10" db="EMBL/GenBank/DDBJ databases">
        <authorList>
            <person name="Loftus B.J."/>
            <person name="Nene V.M."/>
            <person name="Hannick L.I."/>
            <person name="Bidwell S."/>
            <person name="Haas B."/>
            <person name="Amedeo P."/>
            <person name="Orvis J."/>
            <person name="Wortman J.R."/>
            <person name="White O.R."/>
            <person name="Salzberg S."/>
            <person name="Shumway M."/>
            <person name="Koo H."/>
            <person name="Zhao Y."/>
            <person name="Holmes M."/>
            <person name="Miller J."/>
            <person name="Schatz M."/>
            <person name="Pop M."/>
            <person name="Pai G."/>
            <person name="Utterback T."/>
            <person name="Rogers Y.-H."/>
            <person name="Kravitz S."/>
            <person name="Fraser C.M."/>
        </authorList>
    </citation>
    <scope>NUCLEOTIDE SEQUENCE</scope>
    <source>
        <strain evidence="4">Liverpool</strain>
    </source>
</reference>
<evidence type="ECO:0000256" key="3">
    <source>
        <dbReference type="PROSITE-ProRule" id="PRU00023"/>
    </source>
</evidence>
<sequence>MDTVYFPVLRKRYKPEYYSNHPLHFSAAEGSLELVHEAIRTGGKGLIYRPVREGETPLHIGIYNQRWDVANALMDFYENDFQMVKMSLDQRGIPHAKAAIWLKNPIGIACTDEECQKARDLENDVYGDNAKVVMLKPLKDDESVVVIPMTETNESHVKGFMKSLEPNGVLAWNYPGIEANYDTFVQLAAFRGSLDLVKRLIANGVDLSTTGRNQMTPLMEACSALQMDMIRFLFEECENICAPTAKDKIGYTAFLHIIPHSNKEGFDYVLKKTMEYRMKRLGESENEAFNQVFRYEGGVNWECLSIWSILSGRFSSTVVEPYLKLYNYDLSFCYGDRIMLMEVIIRNVAKDYYQLEIRQKPELLALADRDGCNVLHCLMWSNELEFVKELYETFPDRCTSLFECDGAIICVASILIEGHTEMLLFLLKNHPSFIQSIAERIMDNLFIEDILPESIFGEPLDIMILHFPELDSRVEELHNKMLNESLCSDDEVMYDDEEYNRGLTYRMLGI</sequence>
<dbReference type="Gene3D" id="1.25.40.20">
    <property type="entry name" value="Ankyrin repeat-containing domain"/>
    <property type="match status" value="2"/>
</dbReference>
<dbReference type="PANTHER" id="PTHR24198">
    <property type="entry name" value="ANKYRIN REPEAT AND PROTEIN KINASE DOMAIN-CONTAINING PROTEIN"/>
    <property type="match status" value="1"/>
</dbReference>
<dbReference type="AlphaFoldDB" id="Q17EM2"/>
<dbReference type="PANTHER" id="PTHR24198:SF165">
    <property type="entry name" value="ANKYRIN REPEAT-CONTAINING PROTEIN-RELATED"/>
    <property type="match status" value="1"/>
</dbReference>
<accession>Q17EM2</accession>
<feature type="repeat" description="ANK" evidence="3">
    <location>
        <begin position="180"/>
        <end position="212"/>
    </location>
</feature>
<organism evidence="4 5">
    <name type="scientific">Aedes aegypti</name>
    <name type="common">Yellowfever mosquito</name>
    <name type="synonym">Culex aegypti</name>
    <dbReference type="NCBI Taxonomy" id="7159"/>
    <lineage>
        <taxon>Eukaryota</taxon>
        <taxon>Metazoa</taxon>
        <taxon>Ecdysozoa</taxon>
        <taxon>Arthropoda</taxon>
        <taxon>Hexapoda</taxon>
        <taxon>Insecta</taxon>
        <taxon>Pterygota</taxon>
        <taxon>Neoptera</taxon>
        <taxon>Endopterygota</taxon>
        <taxon>Diptera</taxon>
        <taxon>Nematocera</taxon>
        <taxon>Culicoidea</taxon>
        <taxon>Culicidae</taxon>
        <taxon>Culicinae</taxon>
        <taxon>Aedini</taxon>
        <taxon>Aedes</taxon>
        <taxon>Stegomyia</taxon>
    </lineage>
</organism>
<dbReference type="OMA" id="LMWSNEL"/>
<evidence type="ECO:0000256" key="2">
    <source>
        <dbReference type="ARBA" id="ARBA00023043"/>
    </source>
</evidence>
<dbReference type="InterPro" id="IPR036770">
    <property type="entry name" value="Ankyrin_rpt-contain_sf"/>
</dbReference>
<evidence type="ECO:0000313" key="4">
    <source>
        <dbReference type="EMBL" id="EAT44971.1"/>
    </source>
</evidence>
<name>Q17EM2_AEDAE</name>
<dbReference type="VEuPathDB" id="VectorBase:AAEL003737"/>